<comment type="caution">
    <text evidence="2">The sequence shown here is derived from an EMBL/GenBank/DDBJ whole genome shotgun (WGS) entry which is preliminary data.</text>
</comment>
<name>A0AAV7X6A0_9NEOP</name>
<organism evidence="2 4">
    <name type="scientific">Megalurothrips usitatus</name>
    <name type="common">bean blossom thrips</name>
    <dbReference type="NCBI Taxonomy" id="439358"/>
    <lineage>
        <taxon>Eukaryota</taxon>
        <taxon>Metazoa</taxon>
        <taxon>Ecdysozoa</taxon>
        <taxon>Arthropoda</taxon>
        <taxon>Hexapoda</taxon>
        <taxon>Insecta</taxon>
        <taxon>Pterygota</taxon>
        <taxon>Neoptera</taxon>
        <taxon>Paraneoptera</taxon>
        <taxon>Thysanoptera</taxon>
        <taxon>Terebrantia</taxon>
        <taxon>Thripoidea</taxon>
        <taxon>Thripidae</taxon>
        <taxon>Megalurothrips</taxon>
    </lineage>
</organism>
<keyword evidence="1" id="KW-0812">Transmembrane</keyword>
<accession>A0AAV7X6A0</accession>
<keyword evidence="1" id="KW-1133">Transmembrane helix</keyword>
<sequence>MHHHSGVPACFKHSNLFKVNVPAHLDTQSRAPLRDFTRRRPRQYRSTPQLTRHRHDVSHRISLAPSDGEPTVRDTDPTTSFLTAATFAYAIGAGITAAAGTRLALQLILIKGFRVYSFRLRGLG</sequence>
<dbReference type="Proteomes" id="UP001075354">
    <property type="component" value="Chromosome 14"/>
</dbReference>
<dbReference type="AlphaFoldDB" id="A0AAV7X6A0"/>
<dbReference type="Proteomes" id="UP001075354">
    <property type="component" value="Chromosome 1"/>
</dbReference>
<reference evidence="2" key="1">
    <citation type="submission" date="2022-12" db="EMBL/GenBank/DDBJ databases">
        <title>Chromosome-level genome assembly of the bean flower thrips Megalurothrips usitatus.</title>
        <authorList>
            <person name="Ma L."/>
            <person name="Liu Q."/>
            <person name="Li H."/>
            <person name="Cai W."/>
        </authorList>
    </citation>
    <scope>NUCLEOTIDE SEQUENCE</scope>
    <source>
        <strain evidence="2">Cailab_2022a</strain>
    </source>
</reference>
<gene>
    <name evidence="3" type="ORF">ONE63_000002</name>
    <name evidence="2" type="ORF">ONE63_003488</name>
</gene>
<evidence type="ECO:0000313" key="4">
    <source>
        <dbReference type="Proteomes" id="UP001075354"/>
    </source>
</evidence>
<keyword evidence="4" id="KW-1185">Reference proteome</keyword>
<dbReference type="EMBL" id="JAPTSV010000001">
    <property type="protein sequence ID" value="KAJ1531318.1"/>
    <property type="molecule type" value="Genomic_DNA"/>
</dbReference>
<evidence type="ECO:0000256" key="1">
    <source>
        <dbReference type="SAM" id="Phobius"/>
    </source>
</evidence>
<proteinExistence type="predicted"/>
<evidence type="ECO:0000313" key="3">
    <source>
        <dbReference type="EMBL" id="KAJ1531318.1"/>
    </source>
</evidence>
<evidence type="ECO:0000313" key="2">
    <source>
        <dbReference type="EMBL" id="KAJ1520353.1"/>
    </source>
</evidence>
<keyword evidence="1" id="KW-0472">Membrane</keyword>
<feature type="transmembrane region" description="Helical" evidence="1">
    <location>
        <begin position="87"/>
        <end position="110"/>
    </location>
</feature>
<protein>
    <submittedName>
        <fullName evidence="2">Uncharacterized protein</fullName>
    </submittedName>
</protein>
<dbReference type="EMBL" id="JAPTSV010000014">
    <property type="protein sequence ID" value="KAJ1520353.1"/>
    <property type="molecule type" value="Genomic_DNA"/>
</dbReference>